<evidence type="ECO:0000256" key="12">
    <source>
        <dbReference type="ARBA" id="ARBA00004544"/>
    </source>
</evidence>
<keyword evidence="21" id="KW-0333">Golgi apparatus</keyword>
<dbReference type="GO" id="GO:0030665">
    <property type="term" value="C:clathrin-coated vesicle membrane"/>
    <property type="evidence" value="ECO:0007669"/>
    <property type="project" value="UniProtKB-SubCell"/>
</dbReference>
<evidence type="ECO:0000256" key="18">
    <source>
        <dbReference type="ARBA" id="ARBA00022753"/>
    </source>
</evidence>
<dbReference type="GO" id="GO:0045211">
    <property type="term" value="C:postsynaptic membrane"/>
    <property type="evidence" value="ECO:0007669"/>
    <property type="project" value="TreeGrafter"/>
</dbReference>
<dbReference type="PANTHER" id="PTHR10829:SF12">
    <property type="entry name" value="DREBRIN-LIKE PROTEIN"/>
    <property type="match status" value="1"/>
</dbReference>
<gene>
    <name evidence="34" type="primary">DBNL</name>
</gene>
<evidence type="ECO:0000256" key="21">
    <source>
        <dbReference type="ARBA" id="ARBA00023034"/>
    </source>
</evidence>
<organism evidence="34 35">
    <name type="scientific">Capra hircus</name>
    <name type="common">Goat</name>
    <dbReference type="NCBI Taxonomy" id="9925"/>
    <lineage>
        <taxon>Eukaryota</taxon>
        <taxon>Metazoa</taxon>
        <taxon>Chordata</taxon>
        <taxon>Craniata</taxon>
        <taxon>Vertebrata</taxon>
        <taxon>Euteleostomi</taxon>
        <taxon>Mammalia</taxon>
        <taxon>Eutheria</taxon>
        <taxon>Laurasiatheria</taxon>
        <taxon>Artiodactyla</taxon>
        <taxon>Ruminantia</taxon>
        <taxon>Pecora</taxon>
        <taxon>Bovidae</taxon>
        <taxon>Caprinae</taxon>
        <taxon>Capra</taxon>
    </lineage>
</organism>
<evidence type="ECO:0000256" key="17">
    <source>
        <dbReference type="ARBA" id="ARBA00022490"/>
    </source>
</evidence>
<dbReference type="CDD" id="cd11281">
    <property type="entry name" value="ADF_drebrin_like"/>
    <property type="match status" value="1"/>
</dbReference>
<keyword evidence="17" id="KW-0963">Cytoplasm</keyword>
<dbReference type="GO" id="GO:0045773">
    <property type="term" value="P:positive regulation of axon extension"/>
    <property type="evidence" value="ECO:0007669"/>
    <property type="project" value="TreeGrafter"/>
</dbReference>
<feature type="domain" description="ADF-H" evidence="33">
    <location>
        <begin position="2"/>
        <end position="133"/>
    </location>
</feature>
<dbReference type="PROSITE" id="PS51263">
    <property type="entry name" value="ADF_H"/>
    <property type="match status" value="1"/>
</dbReference>
<dbReference type="InterPro" id="IPR001452">
    <property type="entry name" value="SH3_domain"/>
</dbReference>
<dbReference type="GO" id="GO:0001726">
    <property type="term" value="C:ruffle"/>
    <property type="evidence" value="ECO:0007669"/>
    <property type="project" value="UniProtKB-SubCell"/>
</dbReference>
<name>A0A452ESQ8_CAPHI</name>
<feature type="compositionally biased region" description="Polar residues" evidence="31">
    <location>
        <begin position="265"/>
        <end position="274"/>
    </location>
</feature>
<evidence type="ECO:0000259" key="33">
    <source>
        <dbReference type="PROSITE" id="PS51263"/>
    </source>
</evidence>
<dbReference type="GO" id="GO:0000139">
    <property type="term" value="C:Golgi membrane"/>
    <property type="evidence" value="ECO:0007669"/>
    <property type="project" value="UniProtKB-SubCell"/>
</dbReference>
<evidence type="ECO:0000256" key="26">
    <source>
        <dbReference type="ARBA" id="ARBA00023273"/>
    </source>
</evidence>
<dbReference type="AlphaFoldDB" id="A0A452ESQ8"/>
<feature type="region of interest" description="Disordered" evidence="31">
    <location>
        <begin position="185"/>
        <end position="204"/>
    </location>
</feature>
<comment type="similarity">
    <text evidence="13">Belongs to the ABP1 family.</text>
</comment>
<dbReference type="GO" id="GO:0005829">
    <property type="term" value="C:cytosol"/>
    <property type="evidence" value="ECO:0007669"/>
    <property type="project" value="UniProtKB-SubCell"/>
</dbReference>
<dbReference type="GO" id="GO:0061003">
    <property type="term" value="P:positive regulation of dendritic spine morphogenesis"/>
    <property type="evidence" value="ECO:0007669"/>
    <property type="project" value="TreeGrafter"/>
</dbReference>
<dbReference type="FunFam" id="3.40.20.10:FF:000011">
    <property type="entry name" value="Drebrin-like protein B"/>
    <property type="match status" value="1"/>
</dbReference>
<dbReference type="InterPro" id="IPR036028">
    <property type="entry name" value="SH3-like_dom_sf"/>
</dbReference>
<evidence type="ECO:0000256" key="19">
    <source>
        <dbReference type="ARBA" id="ARBA00022949"/>
    </source>
</evidence>
<evidence type="ECO:0000256" key="6">
    <source>
        <dbReference type="ARBA" id="ARBA00004412"/>
    </source>
</evidence>
<evidence type="ECO:0000256" key="30">
    <source>
        <dbReference type="PROSITE-ProRule" id="PRU00192"/>
    </source>
</evidence>
<feature type="domain" description="SH3" evidence="32">
    <location>
        <begin position="364"/>
        <end position="424"/>
    </location>
</feature>
<dbReference type="PROSITE" id="PS50002">
    <property type="entry name" value="SH3"/>
    <property type="match status" value="1"/>
</dbReference>
<dbReference type="EMBL" id="LWLT01000024">
    <property type="status" value="NOT_ANNOTATED_CDS"/>
    <property type="molecule type" value="Genomic_DNA"/>
</dbReference>
<keyword evidence="19" id="KW-0965">Cell junction</keyword>
<evidence type="ECO:0000256" key="15">
    <source>
        <dbReference type="ARBA" id="ARBA00022448"/>
    </source>
</evidence>
<evidence type="ECO:0000256" key="20">
    <source>
        <dbReference type="ARBA" id="ARBA00023018"/>
    </source>
</evidence>
<dbReference type="GO" id="GO:0030864">
    <property type="term" value="C:cortical actin cytoskeleton"/>
    <property type="evidence" value="ECO:0007669"/>
    <property type="project" value="TreeGrafter"/>
</dbReference>
<dbReference type="Pfam" id="PF00241">
    <property type="entry name" value="Cofilin_ADF"/>
    <property type="match status" value="1"/>
</dbReference>
<keyword evidence="14 30" id="KW-0728">SH3 domain</keyword>
<dbReference type="Ensembl" id="ENSCHIT00000022932.1">
    <property type="protein sequence ID" value="ENSCHIP00000015130.1"/>
    <property type="gene ID" value="ENSCHIG00000015882.1"/>
</dbReference>
<keyword evidence="24" id="KW-0009">Actin-binding</keyword>
<evidence type="ECO:0000256" key="28">
    <source>
        <dbReference type="ARBA" id="ARBA00034105"/>
    </source>
</evidence>
<evidence type="ECO:0000256" key="25">
    <source>
        <dbReference type="ARBA" id="ARBA00023212"/>
    </source>
</evidence>
<dbReference type="SUPFAM" id="SSF50044">
    <property type="entry name" value="SH3-domain"/>
    <property type="match status" value="1"/>
</dbReference>
<evidence type="ECO:0000256" key="10">
    <source>
        <dbReference type="ARBA" id="ARBA00004510"/>
    </source>
</evidence>
<dbReference type="GO" id="GO:0048812">
    <property type="term" value="P:neuron projection morphogenesis"/>
    <property type="evidence" value="ECO:0007669"/>
    <property type="project" value="TreeGrafter"/>
</dbReference>
<dbReference type="InterPro" id="IPR035717">
    <property type="entry name" value="Drebrin-like_SH3"/>
</dbReference>
<evidence type="ECO:0000256" key="22">
    <source>
        <dbReference type="ARBA" id="ARBA00023054"/>
    </source>
</evidence>
<evidence type="ECO:0000256" key="8">
    <source>
        <dbReference type="ARBA" id="ARBA00004466"/>
    </source>
</evidence>
<dbReference type="Gene3D" id="2.30.30.40">
    <property type="entry name" value="SH3 Domains"/>
    <property type="match status" value="1"/>
</dbReference>
<comment type="subcellular location">
    <subcellularLocation>
        <location evidence="7">Cell membrane</location>
        <topology evidence="7">Peripheral membrane protein</topology>
        <orientation evidence="7">Cytoplasmic side</orientation>
    </subcellularLocation>
    <subcellularLocation>
        <location evidence="5">Cell projection</location>
        <location evidence="5">Dendrite</location>
    </subcellularLocation>
    <subcellularLocation>
        <location evidence="10">Cell projection</location>
        <location evidence="10">Lamellipodium</location>
    </subcellularLocation>
    <subcellularLocation>
        <location evidence="2">Cell projection</location>
        <location evidence="2">Podosome</location>
    </subcellularLocation>
    <subcellularLocation>
        <location evidence="8">Cell projection</location>
        <location evidence="8">Ruffle</location>
    </subcellularLocation>
    <subcellularLocation>
        <location evidence="12">Cytoplasm</location>
        <location evidence="12">Cell cortex</location>
    </subcellularLocation>
    <subcellularLocation>
        <location evidence="3">Cytoplasm</location>
        <location evidence="3">Cytoskeleton</location>
    </subcellularLocation>
    <subcellularLocation>
        <location evidence="11">Cytoplasm</location>
        <location evidence="11">Cytosol</location>
    </subcellularLocation>
    <subcellularLocation>
        <location evidence="1">Cytoplasmic vesicle</location>
        <location evidence="1">Clathrin-coated vesicle membrane</location>
        <topology evidence="1">Peripheral membrane protein</topology>
        <orientation evidence="1">Cytoplasmic side</orientation>
    </subcellularLocation>
    <subcellularLocation>
        <location evidence="6">Early endosome</location>
    </subcellularLocation>
    <subcellularLocation>
        <location evidence="4">Golgi apparatus membrane</location>
        <topology evidence="4">Peripheral membrane protein</topology>
        <orientation evidence="4">Cytoplasmic side</orientation>
    </subcellularLocation>
    <subcellularLocation>
        <location evidence="9">Perikaryon</location>
    </subcellularLocation>
    <subcellularLocation>
        <location evidence="28">Postsynaptic density</location>
    </subcellularLocation>
</comment>
<dbReference type="GeneTree" id="ENSGT00940000156732"/>
<dbReference type="GO" id="GO:0005769">
    <property type="term" value="C:early endosome"/>
    <property type="evidence" value="ECO:0007669"/>
    <property type="project" value="UniProtKB-SubCell"/>
</dbReference>
<keyword evidence="25" id="KW-0206">Cytoskeleton</keyword>
<evidence type="ECO:0000259" key="32">
    <source>
        <dbReference type="PROSITE" id="PS50002"/>
    </source>
</evidence>
<keyword evidence="20" id="KW-0770">Synapse</keyword>
<evidence type="ECO:0000256" key="16">
    <source>
        <dbReference type="ARBA" id="ARBA00022475"/>
    </source>
</evidence>
<reference evidence="34" key="3">
    <citation type="submission" date="2025-09" db="UniProtKB">
        <authorList>
            <consortium name="Ensembl"/>
        </authorList>
    </citation>
    <scope>IDENTIFICATION</scope>
</reference>
<dbReference type="GO" id="GO:0030427">
    <property type="term" value="C:site of polarized growth"/>
    <property type="evidence" value="ECO:0007669"/>
    <property type="project" value="TreeGrafter"/>
</dbReference>
<dbReference type="InterPro" id="IPR029006">
    <property type="entry name" value="ADF-H/Gelsolin-like_dom_sf"/>
</dbReference>
<evidence type="ECO:0000256" key="24">
    <source>
        <dbReference type="ARBA" id="ARBA00023203"/>
    </source>
</evidence>
<dbReference type="GO" id="GO:0098974">
    <property type="term" value="P:postsynaptic actin cytoskeleton organization"/>
    <property type="evidence" value="ECO:0007669"/>
    <property type="project" value="TreeGrafter"/>
</dbReference>
<evidence type="ECO:0000256" key="5">
    <source>
        <dbReference type="ARBA" id="ARBA00004279"/>
    </source>
</evidence>
<proteinExistence type="inferred from homology"/>
<keyword evidence="23" id="KW-0472">Membrane</keyword>
<dbReference type="FunFam" id="2.30.30.40:FF:000046">
    <property type="entry name" value="Drebrin-like protein isoform B"/>
    <property type="match status" value="1"/>
</dbReference>
<evidence type="ECO:0000256" key="9">
    <source>
        <dbReference type="ARBA" id="ARBA00004484"/>
    </source>
</evidence>
<dbReference type="GO" id="GO:0051015">
    <property type="term" value="F:actin filament binding"/>
    <property type="evidence" value="ECO:0007669"/>
    <property type="project" value="TreeGrafter"/>
</dbReference>
<feature type="compositionally biased region" description="Polar residues" evidence="31">
    <location>
        <begin position="283"/>
        <end position="292"/>
    </location>
</feature>
<feature type="compositionally biased region" description="Basic and acidic residues" evidence="31">
    <location>
        <begin position="233"/>
        <end position="264"/>
    </location>
</feature>
<dbReference type="Gene3D" id="3.40.20.10">
    <property type="entry name" value="Severin"/>
    <property type="match status" value="1"/>
</dbReference>
<dbReference type="Bgee" id="ENSCHIG00000015882">
    <property type="expression patterns" value="Expressed in spleen and 18 other cell types or tissues"/>
</dbReference>
<dbReference type="Proteomes" id="UP000291000">
    <property type="component" value="Chromosome 22"/>
</dbReference>
<dbReference type="SUPFAM" id="SSF55753">
    <property type="entry name" value="Actin depolymerizing proteins"/>
    <property type="match status" value="1"/>
</dbReference>
<dbReference type="Pfam" id="PF14604">
    <property type="entry name" value="SH3_9"/>
    <property type="match status" value="1"/>
</dbReference>
<evidence type="ECO:0000313" key="35">
    <source>
        <dbReference type="Proteomes" id="UP000291000"/>
    </source>
</evidence>
<dbReference type="GO" id="GO:0002102">
    <property type="term" value="C:podosome"/>
    <property type="evidence" value="ECO:0007669"/>
    <property type="project" value="UniProtKB-SubCell"/>
</dbReference>
<dbReference type="GO" id="GO:0014069">
    <property type="term" value="C:postsynaptic density"/>
    <property type="evidence" value="ECO:0007669"/>
    <property type="project" value="UniProtKB-SubCell"/>
</dbReference>
<sequence length="427" mass="48229">MAVNLSRNGPALLEAYERVVNEKSSTDWALFTYEGNSNDIRVAGTGEGGLEEMVEELNSGKVMYAFCRVKDPNSGLPKFVLINWTGEGVNDVRKGACANHVSTIASFLKGAHVTINARAEEDVEPECIMQKVARASGANYTFHKESSRFQDTGPQAPVGSVYQKTNAVSEIKRVGKDSFWAKAEKEEENRRLEEKRRAEEERQQLEQERRERELREAALREQRYQEQGGEAGLQRKYEQHEVVSRNREEQPAHPREIFKQKERAMSTTSISSPQPGKLRSPFLQKQLTQPDTPISREAAHATSRPRADLREEPVPSIPPCSVQVEEEAVYEEPPEQETFYEEPPMVQQQDASSEPIDHYPGLSGKGLCARALYDYQAADETEISFDPENLITGIEVIDEGWWRGYGPDGHFGMFPANYVELIENGVY</sequence>
<dbReference type="GO" id="GO:0030425">
    <property type="term" value="C:dendrite"/>
    <property type="evidence" value="ECO:0007669"/>
    <property type="project" value="UniProtKB-SubCell"/>
</dbReference>
<evidence type="ECO:0000256" key="14">
    <source>
        <dbReference type="ARBA" id="ARBA00022443"/>
    </source>
</evidence>
<evidence type="ECO:0000256" key="1">
    <source>
        <dbReference type="ARBA" id="ARBA00004145"/>
    </source>
</evidence>
<accession>A0A452ESQ8</accession>
<dbReference type="InterPro" id="IPR002108">
    <property type="entry name" value="ADF-H"/>
</dbReference>
<evidence type="ECO:0000313" key="34">
    <source>
        <dbReference type="Ensembl" id="ENSCHIP00000015130.1"/>
    </source>
</evidence>
<protein>
    <recommendedName>
        <fullName evidence="29">Drebrin-like protein</fullName>
    </recommendedName>
</protein>
<reference evidence="34 35" key="1">
    <citation type="submission" date="2016-04" db="EMBL/GenBank/DDBJ databases">
        <title>Polished mammalian reference genomes with single-molecule sequencing and chromosome conformation capture applied to the Capra hircus genome.</title>
        <authorList>
            <person name="Bickhart D.M."/>
            <person name="Koren S."/>
            <person name="Rosen B."/>
            <person name="Hastie A."/>
            <person name="Liachko I."/>
            <person name="Sullivan S.T."/>
            <person name="Burton J."/>
            <person name="Sayre B.L."/>
            <person name="Huson H.J."/>
            <person name="Lee J."/>
            <person name="Lam E."/>
            <person name="Kelley C.M."/>
            <person name="Hutchison J.L."/>
            <person name="Zhou Y."/>
            <person name="Sun J."/>
            <person name="Crisa A."/>
            <person name="Schwartz J.C."/>
            <person name="Hammond J.A."/>
            <person name="Schroeder S.G."/>
            <person name="Liu G.E."/>
            <person name="Dunham M."/>
            <person name="Shendure J."/>
            <person name="Sonstegard T.S."/>
            <person name="Phillippy A.M."/>
            <person name="Van Tassell C.P."/>
            <person name="Smith T.P."/>
        </authorList>
    </citation>
    <scope>NUCLEOTIDE SEQUENCE [LARGE SCALE GENOMIC DNA]</scope>
</reference>
<keyword evidence="27" id="KW-0968">Cytoplasmic vesicle</keyword>
<keyword evidence="35" id="KW-1185">Reference proteome</keyword>
<evidence type="ECO:0000256" key="3">
    <source>
        <dbReference type="ARBA" id="ARBA00004245"/>
    </source>
</evidence>
<dbReference type="GO" id="GO:0030027">
    <property type="term" value="C:lamellipodium"/>
    <property type="evidence" value="ECO:0007669"/>
    <property type="project" value="UniProtKB-SubCell"/>
</dbReference>
<keyword evidence="18" id="KW-0967">Endosome</keyword>
<evidence type="ECO:0000256" key="13">
    <source>
        <dbReference type="ARBA" id="ARBA00011039"/>
    </source>
</evidence>
<keyword evidence="15" id="KW-0813">Transport</keyword>
<reference evidence="34" key="2">
    <citation type="submission" date="2025-08" db="UniProtKB">
        <authorList>
            <consortium name="Ensembl"/>
        </authorList>
    </citation>
    <scope>IDENTIFICATION</scope>
</reference>
<evidence type="ECO:0000256" key="23">
    <source>
        <dbReference type="ARBA" id="ARBA00023136"/>
    </source>
</evidence>
<evidence type="ECO:0000256" key="29">
    <source>
        <dbReference type="ARBA" id="ARBA00072186"/>
    </source>
</evidence>
<evidence type="ECO:0000256" key="7">
    <source>
        <dbReference type="ARBA" id="ARBA00004413"/>
    </source>
</evidence>
<evidence type="ECO:0000256" key="2">
    <source>
        <dbReference type="ARBA" id="ARBA00004188"/>
    </source>
</evidence>
<dbReference type="OMA" id="FKEPRGA"/>
<dbReference type="PANTHER" id="PTHR10829">
    <property type="entry name" value="CORTACTIN AND DREBRIN"/>
    <property type="match status" value="1"/>
</dbReference>
<evidence type="ECO:0000256" key="27">
    <source>
        <dbReference type="ARBA" id="ARBA00023329"/>
    </source>
</evidence>
<keyword evidence="22" id="KW-0175">Coiled coil</keyword>
<evidence type="ECO:0000256" key="11">
    <source>
        <dbReference type="ARBA" id="ARBA00004514"/>
    </source>
</evidence>
<keyword evidence="26" id="KW-0966">Cell projection</keyword>
<feature type="region of interest" description="Disordered" evidence="31">
    <location>
        <begin position="222"/>
        <end position="318"/>
    </location>
</feature>
<evidence type="ECO:0000256" key="31">
    <source>
        <dbReference type="SAM" id="MobiDB-lite"/>
    </source>
</evidence>
<dbReference type="GO" id="GO:0043204">
    <property type="term" value="C:perikaryon"/>
    <property type="evidence" value="ECO:0007669"/>
    <property type="project" value="UniProtKB-SubCell"/>
</dbReference>
<dbReference type="GO" id="GO:0005884">
    <property type="term" value="C:actin filament"/>
    <property type="evidence" value="ECO:0007669"/>
    <property type="project" value="TreeGrafter"/>
</dbReference>
<dbReference type="CDD" id="cd11960">
    <property type="entry name" value="SH3_Abp1_eu"/>
    <property type="match status" value="1"/>
</dbReference>
<dbReference type="GO" id="GO:0030833">
    <property type="term" value="P:regulation of actin filament polymerization"/>
    <property type="evidence" value="ECO:0007669"/>
    <property type="project" value="TreeGrafter"/>
</dbReference>
<evidence type="ECO:0000256" key="4">
    <source>
        <dbReference type="ARBA" id="ARBA00004255"/>
    </source>
</evidence>
<dbReference type="SMART" id="SM00326">
    <property type="entry name" value="SH3"/>
    <property type="match status" value="1"/>
</dbReference>
<keyword evidence="16" id="KW-1003">Cell membrane</keyword>
<dbReference type="SMART" id="SM00102">
    <property type="entry name" value="ADF"/>
    <property type="match status" value="1"/>
</dbReference>